<evidence type="ECO:0000313" key="2">
    <source>
        <dbReference type="EMBL" id="TCN22605.1"/>
    </source>
</evidence>
<dbReference type="Proteomes" id="UP000295689">
    <property type="component" value="Unassembled WGS sequence"/>
</dbReference>
<dbReference type="AlphaFoldDB" id="A0A4R2B8J7"/>
<keyword evidence="1" id="KW-0812">Transmembrane</keyword>
<feature type="transmembrane region" description="Helical" evidence="1">
    <location>
        <begin position="66"/>
        <end position="86"/>
    </location>
</feature>
<feature type="transmembrane region" description="Helical" evidence="1">
    <location>
        <begin position="34"/>
        <end position="54"/>
    </location>
</feature>
<reference evidence="2 3" key="1">
    <citation type="journal article" date="2015" name="Stand. Genomic Sci.">
        <title>Genomic Encyclopedia of Bacterial and Archaeal Type Strains, Phase III: the genomes of soil and plant-associated and newly described type strains.</title>
        <authorList>
            <person name="Whitman W.B."/>
            <person name="Woyke T."/>
            <person name="Klenk H.P."/>
            <person name="Zhou Y."/>
            <person name="Lilburn T.G."/>
            <person name="Beck B.J."/>
            <person name="De Vos P."/>
            <person name="Vandamme P."/>
            <person name="Eisen J.A."/>
            <person name="Garrity G."/>
            <person name="Hugenholtz P."/>
            <person name="Kyrpides N.C."/>
        </authorList>
    </citation>
    <scope>NUCLEOTIDE SEQUENCE [LARGE SCALE GENOMIC DNA]</scope>
    <source>
        <strain evidence="2 3">CV53</strain>
    </source>
</reference>
<feature type="transmembrane region" description="Helical" evidence="1">
    <location>
        <begin position="98"/>
        <end position="116"/>
    </location>
</feature>
<dbReference type="RefSeq" id="WP_121613590.1">
    <property type="nucleotide sequence ID" value="NZ_CP033044.1"/>
</dbReference>
<dbReference type="OrthoDB" id="1809630at2"/>
<feature type="transmembrane region" description="Helical" evidence="1">
    <location>
        <begin position="6"/>
        <end position="27"/>
    </location>
</feature>
<name>A0A4R2B8J7_9BACI</name>
<keyword evidence="1" id="KW-1133">Transmembrane helix</keyword>
<sequence length="118" mass="12203">MAELSFSALLIRFLLGGGAVVVSTVVARKLGEKAGGIFAAFPAVYLAALLTASLDFGGNELISHSILLSKGAIVGMSINILVAILAGQLLPKLGWKRGLVNAIGFWFALSIVAVLITH</sequence>
<keyword evidence="3" id="KW-1185">Reference proteome</keyword>
<gene>
    <name evidence="2" type="ORF">EV146_11090</name>
</gene>
<accession>A0A4R2B8J7</accession>
<dbReference type="Pfam" id="PF11345">
    <property type="entry name" value="DUF3147"/>
    <property type="match status" value="1"/>
</dbReference>
<keyword evidence="1" id="KW-0472">Membrane</keyword>
<dbReference type="InterPro" id="IPR021493">
    <property type="entry name" value="DUF3147"/>
</dbReference>
<organism evidence="2 3">
    <name type="scientific">Mesobacillus foraminis</name>
    <dbReference type="NCBI Taxonomy" id="279826"/>
    <lineage>
        <taxon>Bacteria</taxon>
        <taxon>Bacillati</taxon>
        <taxon>Bacillota</taxon>
        <taxon>Bacilli</taxon>
        <taxon>Bacillales</taxon>
        <taxon>Bacillaceae</taxon>
        <taxon>Mesobacillus</taxon>
    </lineage>
</organism>
<evidence type="ECO:0000313" key="3">
    <source>
        <dbReference type="Proteomes" id="UP000295689"/>
    </source>
</evidence>
<evidence type="ECO:0000256" key="1">
    <source>
        <dbReference type="SAM" id="Phobius"/>
    </source>
</evidence>
<proteinExistence type="predicted"/>
<protein>
    <submittedName>
        <fullName evidence="2">Uncharacterized protein DUF3147</fullName>
    </submittedName>
</protein>
<dbReference type="EMBL" id="SLVV01000010">
    <property type="protein sequence ID" value="TCN22605.1"/>
    <property type="molecule type" value="Genomic_DNA"/>
</dbReference>
<comment type="caution">
    <text evidence="2">The sequence shown here is derived from an EMBL/GenBank/DDBJ whole genome shotgun (WGS) entry which is preliminary data.</text>
</comment>